<feature type="coiled-coil region" evidence="1">
    <location>
        <begin position="461"/>
        <end position="488"/>
    </location>
</feature>
<organism evidence="2 3">
    <name type="scientific">Paramecium sonneborni</name>
    <dbReference type="NCBI Taxonomy" id="65129"/>
    <lineage>
        <taxon>Eukaryota</taxon>
        <taxon>Sar</taxon>
        <taxon>Alveolata</taxon>
        <taxon>Ciliophora</taxon>
        <taxon>Intramacronucleata</taxon>
        <taxon>Oligohymenophorea</taxon>
        <taxon>Peniculida</taxon>
        <taxon>Parameciidae</taxon>
        <taxon>Paramecium</taxon>
    </lineage>
</organism>
<dbReference type="AlphaFoldDB" id="A0A8S1R9T4"/>
<feature type="coiled-coil region" evidence="1">
    <location>
        <begin position="161"/>
        <end position="226"/>
    </location>
</feature>
<comment type="caution">
    <text evidence="2">The sequence shown here is derived from an EMBL/GenBank/DDBJ whole genome shotgun (WGS) entry which is preliminary data.</text>
</comment>
<dbReference type="OrthoDB" id="302328at2759"/>
<evidence type="ECO:0000256" key="1">
    <source>
        <dbReference type="SAM" id="Coils"/>
    </source>
</evidence>
<keyword evidence="1" id="KW-0175">Coiled coil</keyword>
<evidence type="ECO:0000313" key="2">
    <source>
        <dbReference type="EMBL" id="CAD8124981.1"/>
    </source>
</evidence>
<keyword evidence="3" id="KW-1185">Reference proteome</keyword>
<dbReference type="EMBL" id="CAJJDN010000155">
    <property type="protein sequence ID" value="CAD8124981.1"/>
    <property type="molecule type" value="Genomic_DNA"/>
</dbReference>
<gene>
    <name evidence="2" type="ORF">PSON_ATCC_30995.1.T1550059</name>
</gene>
<sequence length="519" mass="63130">MQKLIDELNLPQYQQVEQVVRIYTFFKTKELNLQIKFTFDDIYQCLLNNEKAFLIEYLVCFYLEVHLNDIHHPYIQLLMNHNRCIRQCLIYNEMTNILRFLIEHHKITDAITIPDELFHELDFESKIEILIFIVNILAFQSKWFNGVIQNKIQLFQKGIVKEKKQESKKQWQEELHELYGQQEEIITEERKIQSRRQQGISHKKRIKEIEKEKESLNERIFKLNNLIDTDVQELQKFGVNSMKIIYRDKECCVWIILAMPDYILIKVNKTFSLIYGAEIYEFINKLEDNKLKESLEGEQFSQDKRQVQLNQKIAFQLDQYGLSQYKKEDGNPNYLIFCQEVNNLDEILTNMILEIEEKITLFFRQYLKLNWTYPVNRNIWREELREGKQQDYIYSFLSRIGQFRSRFYDFDNDDEIPDNYRDKKIPLFYYYKNLGQDLQEVQNCDYAYVLIIYWRVLIQQNKIIERQKEKLIEQADQIELQNNKSLQKSIQSIKPKRAQRAIIDDDDDEDFDLNSYYYR</sequence>
<evidence type="ECO:0000313" key="3">
    <source>
        <dbReference type="Proteomes" id="UP000692954"/>
    </source>
</evidence>
<dbReference type="Proteomes" id="UP000692954">
    <property type="component" value="Unassembled WGS sequence"/>
</dbReference>
<accession>A0A8S1R9T4</accession>
<name>A0A8S1R9T4_9CILI</name>
<protein>
    <submittedName>
        <fullName evidence="2">Uncharacterized protein</fullName>
    </submittedName>
</protein>
<proteinExistence type="predicted"/>
<reference evidence="2" key="1">
    <citation type="submission" date="2021-01" db="EMBL/GenBank/DDBJ databases">
        <authorList>
            <consortium name="Genoscope - CEA"/>
            <person name="William W."/>
        </authorList>
    </citation>
    <scope>NUCLEOTIDE SEQUENCE</scope>
</reference>